<dbReference type="EMBL" id="JAEUBG010004183">
    <property type="protein sequence ID" value="KAH3681889.1"/>
    <property type="molecule type" value="Genomic_DNA"/>
</dbReference>
<keyword evidence="3" id="KW-1185">Reference proteome</keyword>
<name>A0A9P8TK94_WICPI</name>
<evidence type="ECO:0008006" key="4">
    <source>
        <dbReference type="Google" id="ProtNLM"/>
    </source>
</evidence>
<accession>A0A9P8TK94</accession>
<reference evidence="2" key="1">
    <citation type="journal article" date="2021" name="Open Biol.">
        <title>Shared evolutionary footprints suggest mitochondrial oxidative damage underlies multiple complex I losses in fungi.</title>
        <authorList>
            <person name="Schikora-Tamarit M.A."/>
            <person name="Marcet-Houben M."/>
            <person name="Nosek J."/>
            <person name="Gabaldon T."/>
        </authorList>
    </citation>
    <scope>NUCLEOTIDE SEQUENCE</scope>
    <source>
        <strain evidence="2">CBS2887</strain>
    </source>
</reference>
<dbReference type="AlphaFoldDB" id="A0A9P8TK94"/>
<dbReference type="Proteomes" id="UP000774326">
    <property type="component" value="Unassembled WGS sequence"/>
</dbReference>
<protein>
    <recommendedName>
        <fullName evidence="4">Secreted protein</fullName>
    </recommendedName>
</protein>
<reference evidence="2" key="2">
    <citation type="submission" date="2021-01" db="EMBL/GenBank/DDBJ databases">
        <authorList>
            <person name="Schikora-Tamarit M.A."/>
        </authorList>
    </citation>
    <scope>NUCLEOTIDE SEQUENCE</scope>
    <source>
        <strain evidence="2">CBS2887</strain>
    </source>
</reference>
<evidence type="ECO:0000256" key="1">
    <source>
        <dbReference type="SAM" id="SignalP"/>
    </source>
</evidence>
<comment type="caution">
    <text evidence="2">The sequence shown here is derived from an EMBL/GenBank/DDBJ whole genome shotgun (WGS) entry which is preliminary data.</text>
</comment>
<organism evidence="2 3">
    <name type="scientific">Wickerhamomyces pijperi</name>
    <name type="common">Yeast</name>
    <name type="synonym">Pichia pijperi</name>
    <dbReference type="NCBI Taxonomy" id="599730"/>
    <lineage>
        <taxon>Eukaryota</taxon>
        <taxon>Fungi</taxon>
        <taxon>Dikarya</taxon>
        <taxon>Ascomycota</taxon>
        <taxon>Saccharomycotina</taxon>
        <taxon>Saccharomycetes</taxon>
        <taxon>Phaffomycetales</taxon>
        <taxon>Wickerhamomycetaceae</taxon>
        <taxon>Wickerhamomyces</taxon>
    </lineage>
</organism>
<gene>
    <name evidence="2" type="ORF">WICPIJ_007136</name>
</gene>
<feature type="signal peptide" evidence="1">
    <location>
        <begin position="1"/>
        <end position="17"/>
    </location>
</feature>
<sequence length="115" mass="11676">MMTFLEAAALLAGLLVADDAAFLAGCFLTTTSSISSSSSSSSSLSSSSLSISIGSLAEMEEGGVDSVDLEGVLALPLPNRPLPKIVLNSGSSDFLNGNVDCFSFSDLTEVDCDVS</sequence>
<keyword evidence="1" id="KW-0732">Signal</keyword>
<proteinExistence type="predicted"/>
<evidence type="ECO:0000313" key="3">
    <source>
        <dbReference type="Proteomes" id="UP000774326"/>
    </source>
</evidence>
<feature type="chain" id="PRO_5040255526" description="Secreted protein" evidence="1">
    <location>
        <begin position="18"/>
        <end position="115"/>
    </location>
</feature>
<evidence type="ECO:0000313" key="2">
    <source>
        <dbReference type="EMBL" id="KAH3681889.1"/>
    </source>
</evidence>